<organism evidence="2">
    <name type="scientific">marine sediment metagenome</name>
    <dbReference type="NCBI Taxonomy" id="412755"/>
    <lineage>
        <taxon>unclassified sequences</taxon>
        <taxon>metagenomes</taxon>
        <taxon>ecological metagenomes</taxon>
    </lineage>
</organism>
<protein>
    <submittedName>
        <fullName evidence="2">Uncharacterized protein</fullName>
    </submittedName>
</protein>
<feature type="compositionally biased region" description="Basic and acidic residues" evidence="1">
    <location>
        <begin position="1"/>
        <end position="14"/>
    </location>
</feature>
<dbReference type="EMBL" id="LAZR01038685">
    <property type="protein sequence ID" value="KKL18903.1"/>
    <property type="molecule type" value="Genomic_DNA"/>
</dbReference>
<gene>
    <name evidence="2" type="ORF">LCGC14_2470850</name>
</gene>
<dbReference type="AlphaFoldDB" id="A0A0F9E4C8"/>
<feature type="non-terminal residue" evidence="2">
    <location>
        <position position="1"/>
    </location>
</feature>
<comment type="caution">
    <text evidence="2">The sequence shown here is derived from an EMBL/GenBank/DDBJ whole genome shotgun (WGS) entry which is preliminary data.</text>
</comment>
<reference evidence="2" key="1">
    <citation type="journal article" date="2015" name="Nature">
        <title>Complex archaea that bridge the gap between prokaryotes and eukaryotes.</title>
        <authorList>
            <person name="Spang A."/>
            <person name="Saw J.H."/>
            <person name="Jorgensen S.L."/>
            <person name="Zaremba-Niedzwiedzka K."/>
            <person name="Martijn J."/>
            <person name="Lind A.E."/>
            <person name="van Eijk R."/>
            <person name="Schleper C."/>
            <person name="Guy L."/>
            <person name="Ettema T.J."/>
        </authorList>
    </citation>
    <scope>NUCLEOTIDE SEQUENCE</scope>
</reference>
<accession>A0A0F9E4C8</accession>
<proteinExistence type="predicted"/>
<evidence type="ECO:0000256" key="1">
    <source>
        <dbReference type="SAM" id="MobiDB-lite"/>
    </source>
</evidence>
<feature type="region of interest" description="Disordered" evidence="1">
    <location>
        <begin position="1"/>
        <end position="46"/>
    </location>
</feature>
<name>A0A0F9E4C8_9ZZZZ</name>
<sequence>EEDEAKAFEEEKGPLEGIDPTLETSITQKHQWGGEYSPEESEYMSEGPAFMDNMDRLLSDPEVKAFLAEKLRGMV</sequence>
<evidence type="ECO:0000313" key="2">
    <source>
        <dbReference type="EMBL" id="KKL18903.1"/>
    </source>
</evidence>